<dbReference type="GO" id="GO:0016787">
    <property type="term" value="F:hydrolase activity"/>
    <property type="evidence" value="ECO:0000318"/>
    <property type="project" value="GO_Central"/>
</dbReference>
<name>A0A2K1R5M1_POPTR</name>
<reference evidence="1" key="1">
    <citation type="journal article" date="2006" name="Science">
        <title>The genome of black cottonwood, Populus trichocarpa (Torr. &amp; Gray).</title>
        <authorList>
            <person name="Tuskan G.A."/>
            <person name="Difazio S."/>
            <person name="Jansson S."/>
            <person name="Bohlmann J."/>
            <person name="Grigoriev I."/>
            <person name="Hellsten U."/>
            <person name="Putnam N."/>
            <person name="Ralph S."/>
            <person name="Rombauts S."/>
            <person name="Salamov A."/>
            <person name="Schein J."/>
            <person name="Sterck L."/>
            <person name="Aerts A."/>
            <person name="Bhalerao R.R."/>
            <person name="Bhalerao R.P."/>
            <person name="Blaudez D."/>
            <person name="Boerjan W."/>
            <person name="Brun A."/>
            <person name="Brunner A."/>
            <person name="Busov V."/>
            <person name="Campbell M."/>
            <person name="Carlson J."/>
            <person name="Chalot M."/>
            <person name="Chapman J."/>
            <person name="Chen G.L."/>
            <person name="Cooper D."/>
            <person name="Coutinho P.M."/>
            <person name="Couturier J."/>
            <person name="Covert S."/>
            <person name="Cronk Q."/>
            <person name="Cunningham R."/>
            <person name="Davis J."/>
            <person name="Degroeve S."/>
            <person name="Dejardin A."/>
            <person name="Depamphilis C."/>
            <person name="Detter J."/>
            <person name="Dirks B."/>
            <person name="Dubchak I."/>
            <person name="Duplessis S."/>
            <person name="Ehlting J."/>
            <person name="Ellis B."/>
            <person name="Gendler K."/>
            <person name="Goodstein D."/>
            <person name="Gribskov M."/>
            <person name="Grimwood J."/>
            <person name="Groover A."/>
            <person name="Gunter L."/>
            <person name="Hamberger B."/>
            <person name="Heinze B."/>
            <person name="Helariutta Y."/>
            <person name="Henrissat B."/>
            <person name="Holligan D."/>
            <person name="Holt R."/>
            <person name="Huang W."/>
            <person name="Islam-Faridi N."/>
            <person name="Jones S."/>
            <person name="Jones-Rhoades M."/>
            <person name="Jorgensen R."/>
            <person name="Joshi C."/>
            <person name="Kangasjarvi J."/>
            <person name="Karlsson J."/>
            <person name="Kelleher C."/>
            <person name="Kirkpatrick R."/>
            <person name="Kirst M."/>
            <person name="Kohler A."/>
            <person name="Kalluri U."/>
            <person name="Larimer F."/>
            <person name="Leebens-Mack J."/>
            <person name="Leple J.C."/>
            <person name="Locascio P."/>
            <person name="Lou Y."/>
            <person name="Lucas S."/>
            <person name="Martin F."/>
            <person name="Montanini B."/>
            <person name="Napoli C."/>
            <person name="Nelson D.R."/>
            <person name="Nelson C."/>
            <person name="Nieminen K."/>
            <person name="Nilsson O."/>
            <person name="Pereda V."/>
            <person name="Peter G."/>
            <person name="Philippe R."/>
            <person name="Pilate G."/>
            <person name="Poliakov A."/>
            <person name="Razumovskaya J."/>
            <person name="Richardson P."/>
            <person name="Rinaldi C."/>
            <person name="Ritland K."/>
            <person name="Rouze P."/>
            <person name="Ryaboy D."/>
            <person name="Schmutz J."/>
            <person name="Schrader J."/>
            <person name="Segerman B."/>
            <person name="Shin H."/>
            <person name="Siddiqui A."/>
            <person name="Sterky F."/>
            <person name="Terry A."/>
            <person name="Tsai C.J."/>
            <person name="Uberbacher E."/>
            <person name="Unneberg P."/>
            <person name="Vahala J."/>
            <person name="Wall K."/>
            <person name="Wessler S."/>
            <person name="Yang G."/>
            <person name="Yin T."/>
            <person name="Douglas C."/>
            <person name="Marra M."/>
            <person name="Sandberg G."/>
            <person name="Van de Peer Y."/>
            <person name="Rokhsar D."/>
        </authorList>
    </citation>
    <scope>NUCLEOTIDE SEQUENCE [LARGE SCALE GENOMIC DNA]</scope>
    <source>
        <strain evidence="1">Nisqually-1</strain>
    </source>
</reference>
<protein>
    <submittedName>
        <fullName evidence="1">Uncharacterized protein</fullName>
    </submittedName>
</protein>
<dbReference type="PANTHER" id="PTHR12725">
    <property type="entry name" value="HALOACID DEHALOGENASE-LIKE HYDROLASE"/>
    <property type="match status" value="1"/>
</dbReference>
<dbReference type="AlphaFoldDB" id="A0A2K1R5M1"/>
<organism evidence="1">
    <name type="scientific">Populus trichocarpa</name>
    <name type="common">Western balsam poplar</name>
    <name type="synonym">Populus balsamifera subsp. trichocarpa</name>
    <dbReference type="NCBI Taxonomy" id="3694"/>
    <lineage>
        <taxon>Eukaryota</taxon>
        <taxon>Viridiplantae</taxon>
        <taxon>Streptophyta</taxon>
        <taxon>Embryophyta</taxon>
        <taxon>Tracheophyta</taxon>
        <taxon>Spermatophyta</taxon>
        <taxon>Magnoliopsida</taxon>
        <taxon>eudicotyledons</taxon>
        <taxon>Gunneridae</taxon>
        <taxon>Pentapetalae</taxon>
        <taxon>rosids</taxon>
        <taxon>fabids</taxon>
        <taxon>Malpighiales</taxon>
        <taxon>Salicaceae</taxon>
        <taxon>Saliceae</taxon>
        <taxon>Populus</taxon>
    </lineage>
</organism>
<proteinExistence type="predicted"/>
<dbReference type="STRING" id="3694.A0A2K1R5M1"/>
<dbReference type="Gene3D" id="1.10.150.450">
    <property type="match status" value="1"/>
</dbReference>
<evidence type="ECO:0000313" key="1">
    <source>
        <dbReference type="EMBL" id="PNS22559.1"/>
    </source>
</evidence>
<dbReference type="InParanoid" id="A0A2K1R5M1"/>
<accession>A0A2K1R5M1</accession>
<dbReference type="PANTHER" id="PTHR12725:SF111">
    <property type="entry name" value="PUTATIVE-RELATED"/>
    <property type="match status" value="1"/>
</dbReference>
<gene>
    <name evidence="1" type="ORF">POPTR_T134800</name>
</gene>
<reference evidence="1" key="2">
    <citation type="submission" date="2017-07" db="EMBL/GenBank/DDBJ databases">
        <title>WGS assembly of Populus trichocarpa.</title>
        <authorList>
            <person name="Tuskan G."/>
            <person name="Difazio S."/>
            <person name="Jansson S."/>
            <person name="Bohlmann J."/>
            <person name="Grigoriev I."/>
            <person name="Hellsten U."/>
            <person name="Putnam N."/>
            <person name="Ralph S."/>
            <person name="Rombauts S."/>
            <person name="Salamov A."/>
            <person name="Schein J."/>
            <person name="Sterck L."/>
            <person name="Aerts A."/>
            <person name="Bhalerao R."/>
            <person name="Bhalerao R."/>
            <person name="Blaudez D."/>
            <person name="Boerjan W."/>
            <person name="Brun A."/>
            <person name="Brunner A."/>
            <person name="Busov V."/>
            <person name="Campbell M."/>
            <person name="Carlson J."/>
            <person name="Chalot M."/>
            <person name="Chapman J."/>
            <person name="Chen G."/>
            <person name="Cooper D."/>
            <person name="Coutinho P."/>
            <person name="Couturier J."/>
            <person name="Covert S."/>
            <person name="Cronk Q."/>
            <person name="Cunningham R."/>
            <person name="Davis J."/>
            <person name="Degroeve S."/>
            <person name="Dejardin A."/>
            <person name="Depamphilis C."/>
            <person name="Detter J."/>
            <person name="Dirks B."/>
            <person name="Dubchak I."/>
            <person name="Duplessis S."/>
            <person name="Ehlting J."/>
            <person name="Ellis B."/>
            <person name="Gendler K."/>
            <person name="Goodstein D."/>
            <person name="Gribskov M."/>
            <person name="Grimwood J."/>
            <person name="Groover A."/>
            <person name="Gunter L."/>
            <person name="Hamberger B."/>
            <person name="Heinze B."/>
            <person name="Helariutta Y."/>
            <person name="Henrissat B."/>
            <person name="Holligan D."/>
            <person name="Holt R."/>
            <person name="Huang W."/>
            <person name="Islam-Faridi N."/>
            <person name="Jones S."/>
            <person name="Jones-Rhoades M."/>
            <person name="Jorgensen R."/>
            <person name="Joshi C."/>
            <person name="Kangasjarvi J."/>
            <person name="Karlsson J."/>
            <person name="Kelleher C."/>
            <person name="Kirkpatrick R."/>
            <person name="Kirst M."/>
            <person name="Kohler A."/>
            <person name="Kalluri U."/>
            <person name="Larimer F."/>
            <person name="Leebens-Mack J."/>
            <person name="Leple J."/>
            <person name="Locascio P."/>
            <person name="Lou Y."/>
            <person name="Lucas S."/>
            <person name="Martin F."/>
            <person name="Montanini B."/>
            <person name="Napoli C."/>
            <person name="Nelson D."/>
            <person name="Nelson C."/>
            <person name="Nieminen K."/>
            <person name="Nilsson O."/>
            <person name="Pereda V."/>
            <person name="Peter G."/>
            <person name="Philippe R."/>
            <person name="Pilate G."/>
            <person name="Poliakov A."/>
            <person name="Razumovskaya J."/>
            <person name="Richardson P."/>
            <person name="Rinaldi C."/>
            <person name="Ritland K."/>
            <person name="Rouze P."/>
            <person name="Ryaboy D."/>
            <person name="Schmutz J."/>
            <person name="Schrader J."/>
            <person name="Segerman B."/>
            <person name="Shin H."/>
            <person name="Siddiqui A."/>
            <person name="Sterky F."/>
            <person name="Terry A."/>
            <person name="Tsai C."/>
            <person name="Uberbacher E."/>
            <person name="Unneberg P."/>
            <person name="Vahala J."/>
            <person name="Wall K."/>
            <person name="Wessler S."/>
            <person name="Yang G."/>
            <person name="Yin T."/>
            <person name="Douglas C."/>
            <person name="Marra M."/>
            <person name="Sandberg G."/>
            <person name="Van De Peer Y."/>
            <person name="Rokhsar D."/>
        </authorList>
    </citation>
    <scope>NUCLEOTIDE SEQUENCE</scope>
    <source>
        <strain evidence="1">Nisqually-1</strain>
    </source>
</reference>
<dbReference type="EMBL" id="KZ623485">
    <property type="protein sequence ID" value="PNS22559.1"/>
    <property type="molecule type" value="Genomic_DNA"/>
</dbReference>
<sequence>MTSIYVDDKLYPRSSGLLEEVTKNIQEETEASQMNGVLYKSYGTSMAALKAIGYDFDSDDYHRFVHGRLPFERLKPDHVLRSLLLRLPSNLIQIFSNADQALVAEVLSSSSFEALIIPLITKTSMLVMKLEFDYTSKSQIIDIIEHPCPSNPV</sequence>